<gene>
    <name evidence="5" type="ORF">BXYJ_LOCUS1506</name>
</gene>
<dbReference type="Proteomes" id="UP000095284">
    <property type="component" value="Unplaced"/>
</dbReference>
<evidence type="ECO:0000256" key="1">
    <source>
        <dbReference type="ARBA" id="ARBA00023242"/>
    </source>
</evidence>
<dbReference type="GO" id="GO:0045893">
    <property type="term" value="P:positive regulation of DNA-templated transcription"/>
    <property type="evidence" value="ECO:0007669"/>
    <property type="project" value="TreeGrafter"/>
</dbReference>
<sequence length="388" mass="44527">MPNDVLLCRFRIGHETELLDKPTSSGHTHRWKVFVRSPENCPELVDRSYVRKVTFVLHDSFSNPKRTVRNPPFEITETGYGGFDMVIILHLQNCQKSFSISYEISLPMEKHSTKFLDHRVEIKNPEKELVDLSLKYGAKLSKRKEKSEKPEKQKEKSGDDKKRKTKPEKDKVPACSTPTGSQKVNKPEGKIKIETLEVNKEKAEKKNDKLEIKVQKEDTIGEPKSKKPKKSKSDPEKTMLSVDDLFNPAPLVEKSKGSIRSEKTKPVKTELKKELMAPNDNQQVGSSKMQIIDVQSKESIEMMDKVSELSSLPNILSPVNRNMVDSLEQSAHLKDVIRRLYVKFDPEKYRLPMLKKLNTTADVIRRYERPIPLLTFEDQLSVTVEGTD</sequence>
<accession>A0A1I7S784</accession>
<dbReference type="EMBL" id="CAJFCV020000001">
    <property type="protein sequence ID" value="CAG9084744.1"/>
    <property type="molecule type" value="Genomic_DNA"/>
</dbReference>
<dbReference type="CDD" id="cd16906">
    <property type="entry name" value="YEATS_AF-9_like"/>
    <property type="match status" value="1"/>
</dbReference>
<dbReference type="PROSITE" id="PS51037">
    <property type="entry name" value="YEATS"/>
    <property type="match status" value="1"/>
</dbReference>
<dbReference type="InterPro" id="IPR055129">
    <property type="entry name" value="YEATS_dom"/>
</dbReference>
<dbReference type="Proteomes" id="UP000659654">
    <property type="component" value="Unassembled WGS sequence"/>
</dbReference>
<dbReference type="Gene3D" id="2.60.40.1970">
    <property type="entry name" value="YEATS domain"/>
    <property type="match status" value="1"/>
</dbReference>
<keyword evidence="7" id="KW-1185">Reference proteome</keyword>
<dbReference type="Proteomes" id="UP000582659">
    <property type="component" value="Unassembled WGS sequence"/>
</dbReference>
<dbReference type="OrthoDB" id="10053467at2759"/>
<dbReference type="GO" id="GO:0008023">
    <property type="term" value="C:transcription elongation factor complex"/>
    <property type="evidence" value="ECO:0007669"/>
    <property type="project" value="TreeGrafter"/>
</dbReference>
<dbReference type="Pfam" id="PF03366">
    <property type="entry name" value="YEATS"/>
    <property type="match status" value="1"/>
</dbReference>
<evidence type="ECO:0000259" key="4">
    <source>
        <dbReference type="PROSITE" id="PS51037"/>
    </source>
</evidence>
<feature type="compositionally biased region" description="Basic and acidic residues" evidence="3">
    <location>
        <begin position="185"/>
        <end position="237"/>
    </location>
</feature>
<name>A0A1I7S784_BURXY</name>
<organism evidence="6 8">
    <name type="scientific">Bursaphelenchus xylophilus</name>
    <name type="common">Pinewood nematode worm</name>
    <name type="synonym">Aphelenchoides xylophilus</name>
    <dbReference type="NCBI Taxonomy" id="6326"/>
    <lineage>
        <taxon>Eukaryota</taxon>
        <taxon>Metazoa</taxon>
        <taxon>Ecdysozoa</taxon>
        <taxon>Nematoda</taxon>
        <taxon>Chromadorea</taxon>
        <taxon>Rhabditida</taxon>
        <taxon>Tylenchina</taxon>
        <taxon>Tylenchomorpha</taxon>
        <taxon>Aphelenchoidea</taxon>
        <taxon>Aphelenchoididae</taxon>
        <taxon>Bursaphelenchus</taxon>
    </lineage>
</organism>
<dbReference type="GO" id="GO:0003682">
    <property type="term" value="F:chromatin binding"/>
    <property type="evidence" value="ECO:0007669"/>
    <property type="project" value="TreeGrafter"/>
</dbReference>
<dbReference type="InterPro" id="IPR038704">
    <property type="entry name" value="YEAST_sf"/>
</dbReference>
<evidence type="ECO:0000313" key="6">
    <source>
        <dbReference type="Proteomes" id="UP000095284"/>
    </source>
</evidence>
<evidence type="ECO:0000256" key="3">
    <source>
        <dbReference type="SAM" id="MobiDB-lite"/>
    </source>
</evidence>
<reference evidence="8" key="1">
    <citation type="submission" date="2016-11" db="UniProtKB">
        <authorList>
            <consortium name="WormBaseParasite"/>
        </authorList>
    </citation>
    <scope>IDENTIFICATION</scope>
</reference>
<dbReference type="InterPro" id="IPR052790">
    <property type="entry name" value="YEATS_domain"/>
</dbReference>
<feature type="domain" description="YEATS" evidence="4">
    <location>
        <begin position="1"/>
        <end position="136"/>
    </location>
</feature>
<dbReference type="PANTHER" id="PTHR47827:SF3">
    <property type="entry name" value="AF-9 ANC1 HOMOLOGY DOMAIN-CONTAINING PROTEIN"/>
    <property type="match status" value="1"/>
</dbReference>
<protein>
    <submittedName>
        <fullName evidence="5">(pine wood nematode) hypothetical protein</fullName>
    </submittedName>
</protein>
<dbReference type="WBParaSite" id="BXY_0887300.1">
    <property type="protein sequence ID" value="BXY_0887300.1"/>
    <property type="gene ID" value="BXY_0887300"/>
</dbReference>
<dbReference type="SMR" id="A0A1I7S784"/>
<comment type="subcellular location">
    <subcellularLocation>
        <location evidence="2">Nucleus</location>
    </subcellularLocation>
</comment>
<dbReference type="PANTHER" id="PTHR47827">
    <property type="entry name" value="AHD DOMAIN-CONTAINING PROTEIN"/>
    <property type="match status" value="1"/>
</dbReference>
<evidence type="ECO:0000256" key="2">
    <source>
        <dbReference type="PROSITE-ProRule" id="PRU00376"/>
    </source>
</evidence>
<proteinExistence type="predicted"/>
<dbReference type="EMBL" id="CAJFDI010000001">
    <property type="protein sequence ID" value="CAD5209579.1"/>
    <property type="molecule type" value="Genomic_DNA"/>
</dbReference>
<evidence type="ECO:0000313" key="8">
    <source>
        <dbReference type="WBParaSite" id="BXY_0887300.1"/>
    </source>
</evidence>
<reference evidence="5" key="2">
    <citation type="submission" date="2020-09" db="EMBL/GenBank/DDBJ databases">
        <authorList>
            <person name="Kikuchi T."/>
        </authorList>
    </citation>
    <scope>NUCLEOTIDE SEQUENCE</scope>
    <source>
        <strain evidence="5">Ka4C1</strain>
    </source>
</reference>
<feature type="region of interest" description="Disordered" evidence="3">
    <location>
        <begin position="141"/>
        <end position="240"/>
    </location>
</feature>
<dbReference type="AlphaFoldDB" id="A0A1I7S784"/>
<evidence type="ECO:0000313" key="7">
    <source>
        <dbReference type="Proteomes" id="UP000659654"/>
    </source>
</evidence>
<evidence type="ECO:0000313" key="5">
    <source>
        <dbReference type="EMBL" id="CAD5209579.1"/>
    </source>
</evidence>
<dbReference type="eggNOG" id="KOG3149">
    <property type="taxonomic scope" value="Eukaryota"/>
</dbReference>
<keyword evidence="1 2" id="KW-0539">Nucleus</keyword>
<feature type="compositionally biased region" description="Basic and acidic residues" evidence="3">
    <location>
        <begin position="145"/>
        <end position="172"/>
    </location>
</feature>